<dbReference type="Proteomes" id="UP001055072">
    <property type="component" value="Unassembled WGS sequence"/>
</dbReference>
<evidence type="ECO:0000313" key="2">
    <source>
        <dbReference type="Proteomes" id="UP001055072"/>
    </source>
</evidence>
<accession>A0ACB8TPE6</accession>
<name>A0ACB8TPE6_9APHY</name>
<reference evidence="1" key="1">
    <citation type="journal article" date="2021" name="Environ. Microbiol.">
        <title>Gene family expansions and transcriptome signatures uncover fungal adaptations to wood decay.</title>
        <authorList>
            <person name="Hage H."/>
            <person name="Miyauchi S."/>
            <person name="Viragh M."/>
            <person name="Drula E."/>
            <person name="Min B."/>
            <person name="Chaduli D."/>
            <person name="Navarro D."/>
            <person name="Favel A."/>
            <person name="Norest M."/>
            <person name="Lesage-Meessen L."/>
            <person name="Balint B."/>
            <person name="Merenyi Z."/>
            <person name="de Eugenio L."/>
            <person name="Morin E."/>
            <person name="Martinez A.T."/>
            <person name="Baldrian P."/>
            <person name="Stursova M."/>
            <person name="Martinez M.J."/>
            <person name="Novotny C."/>
            <person name="Magnuson J.K."/>
            <person name="Spatafora J.W."/>
            <person name="Maurice S."/>
            <person name="Pangilinan J."/>
            <person name="Andreopoulos W."/>
            <person name="LaButti K."/>
            <person name="Hundley H."/>
            <person name="Na H."/>
            <person name="Kuo A."/>
            <person name="Barry K."/>
            <person name="Lipzen A."/>
            <person name="Henrissat B."/>
            <person name="Riley R."/>
            <person name="Ahrendt S."/>
            <person name="Nagy L.G."/>
            <person name="Grigoriev I.V."/>
            <person name="Martin F."/>
            <person name="Rosso M.N."/>
        </authorList>
    </citation>
    <scope>NUCLEOTIDE SEQUENCE</scope>
    <source>
        <strain evidence="1">CBS 384.51</strain>
    </source>
</reference>
<gene>
    <name evidence="1" type="ORF">BDY19DRAFT_975094</name>
</gene>
<comment type="caution">
    <text evidence="1">The sequence shown here is derived from an EMBL/GenBank/DDBJ whole genome shotgun (WGS) entry which is preliminary data.</text>
</comment>
<sequence>MDKKIRDIFAIAASSLEDAFRDEEEKYQAMITDLENTNSSLNTKLEYENQQLEQKRQELRAAKSSLVEVKEIQAKLEAHCANM</sequence>
<dbReference type="EMBL" id="MU274951">
    <property type="protein sequence ID" value="KAI0083887.1"/>
    <property type="molecule type" value="Genomic_DNA"/>
</dbReference>
<protein>
    <submittedName>
        <fullName evidence="1">Uncharacterized protein</fullName>
    </submittedName>
</protein>
<keyword evidence="2" id="KW-1185">Reference proteome</keyword>
<organism evidence="1 2">
    <name type="scientific">Irpex rosettiformis</name>
    <dbReference type="NCBI Taxonomy" id="378272"/>
    <lineage>
        <taxon>Eukaryota</taxon>
        <taxon>Fungi</taxon>
        <taxon>Dikarya</taxon>
        <taxon>Basidiomycota</taxon>
        <taxon>Agaricomycotina</taxon>
        <taxon>Agaricomycetes</taxon>
        <taxon>Polyporales</taxon>
        <taxon>Irpicaceae</taxon>
        <taxon>Irpex</taxon>
    </lineage>
</organism>
<evidence type="ECO:0000313" key="1">
    <source>
        <dbReference type="EMBL" id="KAI0083887.1"/>
    </source>
</evidence>
<proteinExistence type="predicted"/>